<dbReference type="NCBIfam" id="NF002490">
    <property type="entry name" value="PRK01777.1"/>
    <property type="match status" value="1"/>
</dbReference>
<dbReference type="PANTHER" id="PTHR37483:SF1">
    <property type="entry name" value="UPF0125 PROTEIN RATB"/>
    <property type="match status" value="1"/>
</dbReference>
<comment type="caution">
    <text evidence="3">The sequence shown here is derived from an EMBL/GenBank/DDBJ whole genome shotgun (WGS) entry which is preliminary data.</text>
</comment>
<dbReference type="PANTHER" id="PTHR37483">
    <property type="entry name" value="UPF0125 PROTEIN RATB"/>
    <property type="match status" value="1"/>
</dbReference>
<comment type="similarity">
    <text evidence="1 2">Belongs to the UPF0125 (RnfH) family.</text>
</comment>
<dbReference type="Proteomes" id="UP000294480">
    <property type="component" value="Unassembled WGS sequence"/>
</dbReference>
<evidence type="ECO:0000256" key="2">
    <source>
        <dbReference type="HAMAP-Rule" id="MF_00460"/>
    </source>
</evidence>
<name>A0A4R6Y8K7_9BURK</name>
<sequence>MLEQDKKDMTTITVSVVYASADGALFSQSIQVPSDTQIGEAIGQSDFLKAHPHMSLETLSVGVYSLRKRLEDGLHDKDRIEIYRPLMIDPKDRRRKAVDEKRDPAKWRRER</sequence>
<evidence type="ECO:0000313" key="3">
    <source>
        <dbReference type="EMBL" id="TDR31718.1"/>
    </source>
</evidence>
<organism evidence="3 4">
    <name type="scientific">Hydromonas duriensis</name>
    <dbReference type="NCBI Taxonomy" id="1527608"/>
    <lineage>
        <taxon>Bacteria</taxon>
        <taxon>Pseudomonadati</taxon>
        <taxon>Pseudomonadota</taxon>
        <taxon>Betaproteobacteria</taxon>
        <taxon>Burkholderiales</taxon>
        <taxon>Burkholderiaceae</taxon>
        <taxon>Hydromonas</taxon>
    </lineage>
</organism>
<evidence type="ECO:0000256" key="1">
    <source>
        <dbReference type="ARBA" id="ARBA00010645"/>
    </source>
</evidence>
<dbReference type="InterPro" id="IPR037021">
    <property type="entry name" value="RnfH_sf"/>
</dbReference>
<gene>
    <name evidence="3" type="ORF">DFR44_108101</name>
</gene>
<dbReference type="Gene3D" id="3.10.20.280">
    <property type="entry name" value="RnfH-like"/>
    <property type="match status" value="1"/>
</dbReference>
<proteinExistence type="inferred from homology"/>
<dbReference type="AlphaFoldDB" id="A0A4R6Y8K7"/>
<dbReference type="InterPro" id="IPR005346">
    <property type="entry name" value="RnfH"/>
</dbReference>
<evidence type="ECO:0000313" key="4">
    <source>
        <dbReference type="Proteomes" id="UP000294480"/>
    </source>
</evidence>
<dbReference type="Pfam" id="PF03658">
    <property type="entry name" value="Ub-RnfH"/>
    <property type="match status" value="1"/>
</dbReference>
<accession>A0A4R6Y8K7</accession>
<keyword evidence="4" id="KW-1185">Reference proteome</keyword>
<dbReference type="EMBL" id="SNZE01000008">
    <property type="protein sequence ID" value="TDR31718.1"/>
    <property type="molecule type" value="Genomic_DNA"/>
</dbReference>
<dbReference type="HAMAP" id="MF_00460">
    <property type="entry name" value="UPF0125_RnfH"/>
    <property type="match status" value="1"/>
</dbReference>
<reference evidence="3 4" key="1">
    <citation type="submission" date="2019-03" db="EMBL/GenBank/DDBJ databases">
        <title>Genomic Encyclopedia of Type Strains, Phase IV (KMG-IV): sequencing the most valuable type-strain genomes for metagenomic binning, comparative biology and taxonomic classification.</title>
        <authorList>
            <person name="Goeker M."/>
        </authorList>
    </citation>
    <scope>NUCLEOTIDE SEQUENCE [LARGE SCALE GENOMIC DNA]</scope>
    <source>
        <strain evidence="3 4">DSM 102852</strain>
    </source>
</reference>
<protein>
    <recommendedName>
        <fullName evidence="2">UPF0125 protein DFR44_108101</fullName>
    </recommendedName>
</protein>
<dbReference type="SUPFAM" id="SSF54285">
    <property type="entry name" value="MoaD/ThiS"/>
    <property type="match status" value="1"/>
</dbReference>
<dbReference type="InterPro" id="IPR016155">
    <property type="entry name" value="Mopterin_synth/thiamin_S_b"/>
</dbReference>